<evidence type="ECO:0000256" key="11">
    <source>
        <dbReference type="ARBA" id="ARBA00023136"/>
    </source>
</evidence>
<feature type="transmembrane region" description="Helical" evidence="12">
    <location>
        <begin position="12"/>
        <end position="32"/>
    </location>
</feature>
<reference evidence="15 16" key="1">
    <citation type="journal article" date="2018" name="Nat. Biotechnol.">
        <title>A standardized bacterial taxonomy based on genome phylogeny substantially revises the tree of life.</title>
        <authorList>
            <person name="Parks D.H."/>
            <person name="Chuvochina M."/>
            <person name="Waite D.W."/>
            <person name="Rinke C."/>
            <person name="Skarshewski A."/>
            <person name="Chaumeil P.A."/>
            <person name="Hugenholtz P."/>
        </authorList>
    </citation>
    <scope>NUCLEOTIDE SEQUENCE [LARGE SCALE GENOMIC DNA]</scope>
    <source>
        <strain evidence="15">UBA11728</strain>
    </source>
</reference>
<dbReference type="CDD" id="cd12912">
    <property type="entry name" value="PDC2_MCP_like"/>
    <property type="match status" value="1"/>
</dbReference>
<dbReference type="CDD" id="cd18773">
    <property type="entry name" value="PDC1_HK_sensor"/>
    <property type="match status" value="1"/>
</dbReference>
<dbReference type="SUPFAM" id="SSF55874">
    <property type="entry name" value="ATPase domain of HSP90 chaperone/DNA topoisomerase II/histidine kinase"/>
    <property type="match status" value="1"/>
</dbReference>
<dbReference type="InterPro" id="IPR010559">
    <property type="entry name" value="Sig_transdc_His_kin_internal"/>
</dbReference>
<comment type="subcellular location">
    <subcellularLocation>
        <location evidence="2">Cell membrane</location>
        <topology evidence="2">Multi-pass membrane protein</topology>
    </subcellularLocation>
</comment>
<dbReference type="Gene3D" id="3.30.565.10">
    <property type="entry name" value="Histidine kinase-like ATPase, C-terminal domain"/>
    <property type="match status" value="1"/>
</dbReference>
<evidence type="ECO:0000256" key="4">
    <source>
        <dbReference type="ARBA" id="ARBA00022475"/>
    </source>
</evidence>
<dbReference type="InterPro" id="IPR005467">
    <property type="entry name" value="His_kinase_dom"/>
</dbReference>
<dbReference type="Pfam" id="PF02518">
    <property type="entry name" value="HATPase_c"/>
    <property type="match status" value="1"/>
</dbReference>
<dbReference type="InterPro" id="IPR003660">
    <property type="entry name" value="HAMP_dom"/>
</dbReference>
<evidence type="ECO:0000256" key="8">
    <source>
        <dbReference type="ARBA" id="ARBA00022777"/>
    </source>
</evidence>
<evidence type="ECO:0000313" key="16">
    <source>
        <dbReference type="Proteomes" id="UP000262969"/>
    </source>
</evidence>
<evidence type="ECO:0000313" key="15">
    <source>
        <dbReference type="EMBL" id="HCL03617.1"/>
    </source>
</evidence>
<dbReference type="PANTHER" id="PTHR42713">
    <property type="entry name" value="HISTIDINE KINASE-RELATED"/>
    <property type="match status" value="1"/>
</dbReference>
<gene>
    <name evidence="15" type="ORF">DHW61_14620</name>
</gene>
<evidence type="ECO:0000256" key="10">
    <source>
        <dbReference type="ARBA" id="ARBA00023012"/>
    </source>
</evidence>
<evidence type="ECO:0000256" key="2">
    <source>
        <dbReference type="ARBA" id="ARBA00004651"/>
    </source>
</evidence>
<evidence type="ECO:0000256" key="6">
    <source>
        <dbReference type="ARBA" id="ARBA00022679"/>
    </source>
</evidence>
<evidence type="ECO:0000256" key="9">
    <source>
        <dbReference type="ARBA" id="ARBA00022989"/>
    </source>
</evidence>
<evidence type="ECO:0000256" key="12">
    <source>
        <dbReference type="SAM" id="Phobius"/>
    </source>
</evidence>
<evidence type="ECO:0000259" key="13">
    <source>
        <dbReference type="PROSITE" id="PS50109"/>
    </source>
</evidence>
<keyword evidence="9 12" id="KW-1133">Transmembrane helix</keyword>
<dbReference type="InterPro" id="IPR051552">
    <property type="entry name" value="HptR"/>
</dbReference>
<accession>A0A3D2XA61</accession>
<evidence type="ECO:0000259" key="14">
    <source>
        <dbReference type="PROSITE" id="PS50885"/>
    </source>
</evidence>
<feature type="domain" description="HAMP" evidence="14">
    <location>
        <begin position="317"/>
        <end position="369"/>
    </location>
</feature>
<dbReference type="InterPro" id="IPR036890">
    <property type="entry name" value="HATPase_C_sf"/>
</dbReference>
<dbReference type="AlphaFoldDB" id="A0A3D2XA61"/>
<dbReference type="SMART" id="SM00387">
    <property type="entry name" value="HATPase_c"/>
    <property type="match status" value="1"/>
</dbReference>
<dbReference type="EMBL" id="DPVV01000485">
    <property type="protein sequence ID" value="HCL03617.1"/>
    <property type="molecule type" value="Genomic_DNA"/>
</dbReference>
<proteinExistence type="predicted"/>
<dbReference type="PANTHER" id="PTHR42713:SF2">
    <property type="entry name" value="TWO-COMPONENT SENSOR KINASE YESM"/>
    <property type="match status" value="1"/>
</dbReference>
<dbReference type="GO" id="GO:0000155">
    <property type="term" value="F:phosphorelay sensor kinase activity"/>
    <property type="evidence" value="ECO:0007669"/>
    <property type="project" value="InterPro"/>
</dbReference>
<evidence type="ECO:0000256" key="7">
    <source>
        <dbReference type="ARBA" id="ARBA00022692"/>
    </source>
</evidence>
<dbReference type="PROSITE" id="PS50109">
    <property type="entry name" value="HIS_KIN"/>
    <property type="match status" value="1"/>
</dbReference>
<sequence length="585" mass="67412">MNFQFKTIRSKILVSFLILIIPMIIIATRISMTYTENSVVMNSMEYTTELINQMNSDVDSYIGYMENISQLVLMDSDVHTFLNSDYEELDSRQLARERVMNQFGTILDIRSDITNLAIIGTNGRYILNQGVDEVNPYLDVKQKEWYKKAIEGNGKIYISSSHVQNIVNGKYQWVVSLSRAIKDKKSGDVIGALLVDLNYNVINNLCKKINLGYKGYIFLLDEEGNIIYHPKQQLIYNGLINEKTLEVKECKESYFLTEGTDKKLYVISRSVKTGWTAVGVANVSELFLQRTQTQKLYFISTVVILLIAMLLSILISRAITKPIKKLRDSMKEVEKGNFHEKVETYGSDEIANLGKSYNIMIQTVEELMEARVKDQEQKRKSELRALQAQINPHFLYNTLDSIVWMAEEGKNQEVVTMTSSLAKLFRQSISNEAEEVTLRQEVDYVRNYLVIQKMRYKEQLNYDIQVPESILNYYVIKLILQPLVENALYHGVKYKEGVGTILVDGYETESMVVLQVIDDGIGMDEYEISHLFEKRKSTHKTNRVAVRNIHNRIQLHYGKEFGLSFESKKGYGTKVMITLPKRMGL</sequence>
<keyword evidence="8 15" id="KW-0418">Kinase</keyword>
<keyword evidence="4" id="KW-1003">Cell membrane</keyword>
<dbReference type="Pfam" id="PF00672">
    <property type="entry name" value="HAMP"/>
    <property type="match status" value="1"/>
</dbReference>
<keyword evidence="10" id="KW-0902">Two-component regulatory system</keyword>
<dbReference type="Pfam" id="PF06580">
    <property type="entry name" value="His_kinase"/>
    <property type="match status" value="1"/>
</dbReference>
<keyword evidence="5" id="KW-0597">Phosphoprotein</keyword>
<name>A0A3D2XA61_9FIRM</name>
<feature type="domain" description="Histidine kinase" evidence="13">
    <location>
        <begin position="390"/>
        <end position="583"/>
    </location>
</feature>
<dbReference type="InterPro" id="IPR033479">
    <property type="entry name" value="dCache_1"/>
</dbReference>
<dbReference type="SUPFAM" id="SSF158472">
    <property type="entry name" value="HAMP domain-like"/>
    <property type="match status" value="1"/>
</dbReference>
<dbReference type="PROSITE" id="PS50885">
    <property type="entry name" value="HAMP"/>
    <property type="match status" value="1"/>
</dbReference>
<protein>
    <recommendedName>
        <fullName evidence="3">histidine kinase</fullName>
        <ecNumber evidence="3">2.7.13.3</ecNumber>
    </recommendedName>
</protein>
<keyword evidence="7 12" id="KW-0812">Transmembrane</keyword>
<keyword evidence="6" id="KW-0808">Transferase</keyword>
<dbReference type="GO" id="GO:0005886">
    <property type="term" value="C:plasma membrane"/>
    <property type="evidence" value="ECO:0007669"/>
    <property type="project" value="UniProtKB-SubCell"/>
</dbReference>
<feature type="transmembrane region" description="Helical" evidence="12">
    <location>
        <begin position="296"/>
        <end position="320"/>
    </location>
</feature>
<dbReference type="CDD" id="cd06225">
    <property type="entry name" value="HAMP"/>
    <property type="match status" value="1"/>
</dbReference>
<comment type="caution">
    <text evidence="15">The sequence shown here is derived from an EMBL/GenBank/DDBJ whole genome shotgun (WGS) entry which is preliminary data.</text>
</comment>
<keyword evidence="11 12" id="KW-0472">Membrane</keyword>
<dbReference type="Pfam" id="PF02743">
    <property type="entry name" value="dCache_1"/>
    <property type="match status" value="1"/>
</dbReference>
<dbReference type="InterPro" id="IPR003594">
    <property type="entry name" value="HATPase_dom"/>
</dbReference>
<dbReference type="EC" id="2.7.13.3" evidence="3"/>
<dbReference type="SMART" id="SM00304">
    <property type="entry name" value="HAMP"/>
    <property type="match status" value="1"/>
</dbReference>
<evidence type="ECO:0000256" key="5">
    <source>
        <dbReference type="ARBA" id="ARBA00022553"/>
    </source>
</evidence>
<evidence type="ECO:0000256" key="1">
    <source>
        <dbReference type="ARBA" id="ARBA00000085"/>
    </source>
</evidence>
<dbReference type="Gene3D" id="6.10.340.10">
    <property type="match status" value="1"/>
</dbReference>
<evidence type="ECO:0000256" key="3">
    <source>
        <dbReference type="ARBA" id="ARBA00012438"/>
    </source>
</evidence>
<dbReference type="Gene3D" id="3.30.450.20">
    <property type="entry name" value="PAS domain"/>
    <property type="match status" value="1"/>
</dbReference>
<organism evidence="15 16">
    <name type="scientific">Lachnoclostridium phytofermentans</name>
    <dbReference type="NCBI Taxonomy" id="66219"/>
    <lineage>
        <taxon>Bacteria</taxon>
        <taxon>Bacillati</taxon>
        <taxon>Bacillota</taxon>
        <taxon>Clostridia</taxon>
        <taxon>Lachnospirales</taxon>
        <taxon>Lachnospiraceae</taxon>
    </lineage>
</organism>
<dbReference type="Proteomes" id="UP000262969">
    <property type="component" value="Unassembled WGS sequence"/>
</dbReference>
<comment type="catalytic activity">
    <reaction evidence="1">
        <text>ATP + protein L-histidine = ADP + protein N-phospho-L-histidine.</text>
        <dbReference type="EC" id="2.7.13.3"/>
    </reaction>
</comment>